<accession>A0ABY9UMQ0</accession>
<feature type="region of interest" description="Disordered" evidence="1">
    <location>
        <begin position="186"/>
        <end position="241"/>
    </location>
</feature>
<proteinExistence type="predicted"/>
<feature type="compositionally biased region" description="Basic and acidic residues" evidence="1">
    <location>
        <begin position="230"/>
        <end position="241"/>
    </location>
</feature>
<gene>
    <name evidence="2" type="ORF">RI060_43385</name>
</gene>
<name>A0ABY9UMQ0_STRVL</name>
<evidence type="ECO:0000313" key="3">
    <source>
        <dbReference type="Proteomes" id="UP001249394"/>
    </source>
</evidence>
<organism evidence="2 3">
    <name type="scientific">Streptomyces violaceus</name>
    <name type="common">Streptomyces venezuelae</name>
    <dbReference type="NCBI Taxonomy" id="1936"/>
    <lineage>
        <taxon>Bacteria</taxon>
        <taxon>Bacillati</taxon>
        <taxon>Actinomycetota</taxon>
        <taxon>Actinomycetes</taxon>
        <taxon>Kitasatosporales</taxon>
        <taxon>Streptomycetaceae</taxon>
        <taxon>Streptomyces</taxon>
    </lineage>
</organism>
<feature type="region of interest" description="Disordered" evidence="1">
    <location>
        <begin position="1"/>
        <end position="69"/>
    </location>
</feature>
<evidence type="ECO:0000256" key="1">
    <source>
        <dbReference type="SAM" id="MobiDB-lite"/>
    </source>
</evidence>
<dbReference type="EMBL" id="CP134214">
    <property type="protein sequence ID" value="WND24168.1"/>
    <property type="molecule type" value="Genomic_DNA"/>
</dbReference>
<sequence>MTTRTRTAKATKTSDTPVPAKKTAAARKTTAAASRPARKRPASKPADDAPKLSLVKPRKPRKPLPVREPNWMTDIQGHATLAARIAGITTPYIRQWIDHHDGTGTRRLLDGTLHYNHTTRTLSWQATCLMGAVHTYPIPTPGAAAAARVLAARCTQLHADLSVTPPLTADELEALGLLTTPTWARPDLLGEEPTQSIPVPDTALTRAKASAADTQSMSTRAIADGLAARADNDQPKEHPQP</sequence>
<keyword evidence="2" id="KW-0614">Plasmid</keyword>
<keyword evidence="3" id="KW-1185">Reference proteome</keyword>
<reference evidence="2 3" key="1">
    <citation type="submission" date="2023-09" db="EMBL/GenBank/DDBJ databases">
        <title>The genome sequence of Streptomyces anthocyanicus.</title>
        <authorList>
            <person name="Mo P."/>
        </authorList>
    </citation>
    <scope>NUCLEOTIDE SEQUENCE [LARGE SCALE GENOMIC DNA]</scope>
    <source>
        <strain evidence="2 3">JCM 4387</strain>
        <plasmid evidence="2 3">punmamed1</plasmid>
    </source>
</reference>
<dbReference type="Proteomes" id="UP001249394">
    <property type="component" value="Plasmid punmamed1"/>
</dbReference>
<feature type="compositionally biased region" description="Low complexity" evidence="1">
    <location>
        <begin position="1"/>
        <end position="35"/>
    </location>
</feature>
<protein>
    <submittedName>
        <fullName evidence="2">Uncharacterized protein</fullName>
    </submittedName>
</protein>
<geneLocation type="plasmid" evidence="2 3">
    <name>punmamed1</name>
</geneLocation>
<evidence type="ECO:0000313" key="2">
    <source>
        <dbReference type="EMBL" id="WND24168.1"/>
    </source>
</evidence>